<gene>
    <name evidence="2" type="ORF">HHSLTHF2_23680</name>
</gene>
<sequence>MRDVNRTLLKKHELGNAAFNNTEALAAELLKAKLFDAGWYASRYPDTHYSQLSPLEHFTRYGWALGRCPGPGFDPNEYCRRYPDVIASGLDPLLHYLRHGQEEGRQALVQDRYARLKPSLAVVVHAYHLDLVALLGERLAFFSEPFDLFITTPHAPDTPEIVALQQRFPGAEVVCCPNRGRDIAPFLQLLPSLQRYDWCLKLHTKQGVTAVAKQWRDALLESVLPAADDLRHLVAYLRSDSSLRLAGPRQLFMSQQAMQFGNRPWLEKLCPQLGVPLHEDWGFFAGSMFWFRPQTLAGVASLANTLTFELESGAQDGQLAHALERLVGGVTVPQADRVVLLGHDASGRFDMQRWQQGMPLETTMPSRLLAASATSAPAAVKAPATVSETAPETVSETAPATVSATQSLAGDLNLGAGTAIRGWLADRNSSEPRAAVIRIDGRHEIEVLADQFRIDLLENGLHEGRHSFEAYPPVELVDGQRHTIELLDALTRQPMASGDASWAFKRSFSDFAGYLSHGVVDPYLPRPFREADKRCLATMENVADALVREAQSLETPPLVSIVMPCFNRLDTIQAAVDSVCSQVYANWELLLVDDGSTDGTREWCDQQAAEDTRIQVIALGNNSGVSVARNQGLAAANGDYIAYLDSDNAWDPRYLAAMVAAFGREPTAQALYSGLYHYSGDTSEPAGVLFGPLNRALLFNKNYVDLNAFCHTRAAYERCGGFDETLPRFVDWDLIRRYSQHLRLCSVPVVLTHYYYGRATNTLTSNTAYIGYLEQVREATGHQWSSTASAELSRGVSVIIPSYESLEDLRDCLVSLEALALGEKLEVIVVDNDSSPPVKTFLEEAQAAGRLKAIFNTCNYGFTHAVNLGMAAANSEHDLILLNNDAQVEPGALETMQQAARQLPECGLVVPQQILPGGTPTLTTHVPYADAEQPCDVNLSSHHGNILTPPLLHDGRVVEITFAPFFCVYIPRETYVRAGPLDAQFGRHYRSDRIYCDVVRHLLGLRIYHVSDACVVHKLQKSTRVLSDRSNSEFDLMFKKNQWDESTRRSLGFRKAVWDN</sequence>
<dbReference type="AlphaFoldDB" id="A0A6F8U4J1"/>
<dbReference type="InterPro" id="IPR001173">
    <property type="entry name" value="Glyco_trans_2-like"/>
</dbReference>
<organism evidence="2 3">
    <name type="scientific">Halomonas hydrothermalis</name>
    <dbReference type="NCBI Taxonomy" id="115561"/>
    <lineage>
        <taxon>Bacteria</taxon>
        <taxon>Pseudomonadati</taxon>
        <taxon>Pseudomonadota</taxon>
        <taxon>Gammaproteobacteria</taxon>
        <taxon>Oceanospirillales</taxon>
        <taxon>Halomonadaceae</taxon>
        <taxon>Halomonas</taxon>
    </lineage>
</organism>
<evidence type="ECO:0000259" key="1">
    <source>
        <dbReference type="Pfam" id="PF00535"/>
    </source>
</evidence>
<accession>A0A6F8U4J1</accession>
<dbReference type="PANTHER" id="PTHR43685">
    <property type="entry name" value="GLYCOSYLTRANSFERASE"/>
    <property type="match status" value="1"/>
</dbReference>
<name>A0A6F8U4J1_9GAMM</name>
<feature type="domain" description="Glycosyltransferase 2-like" evidence="1">
    <location>
        <begin position="560"/>
        <end position="702"/>
    </location>
</feature>
<keyword evidence="3" id="KW-1185">Reference proteome</keyword>
<proteinExistence type="predicted"/>
<evidence type="ECO:0000313" key="2">
    <source>
        <dbReference type="EMBL" id="BCB08478.1"/>
    </source>
</evidence>
<dbReference type="InterPro" id="IPR029044">
    <property type="entry name" value="Nucleotide-diphossugar_trans"/>
</dbReference>
<dbReference type="Proteomes" id="UP000502259">
    <property type="component" value="Chromosome"/>
</dbReference>
<reference evidence="2 3" key="1">
    <citation type="submission" date="2020-03" db="EMBL/GenBank/DDBJ databases">
        <title>Complete Genome Sequence of Halomonas hydrothermalis Strain Slthf2, Halophilic Bacterium Isolated from Deep-Sea Hydrothermal-Vent Environments.</title>
        <authorList>
            <person name="Takeyama N."/>
            <person name="Huang M."/>
            <person name="Sato K."/>
            <person name="Galipon J."/>
            <person name="Arakawa K."/>
        </authorList>
    </citation>
    <scope>NUCLEOTIDE SEQUENCE [LARGE SCALE GENOMIC DNA]</scope>
    <source>
        <strain evidence="2 3">Slthf2</strain>
    </source>
</reference>
<dbReference type="InterPro" id="IPR007739">
    <property type="entry name" value="RgpF"/>
</dbReference>
<dbReference type="SUPFAM" id="SSF53448">
    <property type="entry name" value="Nucleotide-diphospho-sugar transferases"/>
    <property type="match status" value="2"/>
</dbReference>
<dbReference type="InterPro" id="IPR050834">
    <property type="entry name" value="Glycosyltransf_2"/>
</dbReference>
<dbReference type="Pfam" id="PF00535">
    <property type="entry name" value="Glycos_transf_2"/>
    <property type="match status" value="2"/>
</dbReference>
<evidence type="ECO:0000313" key="3">
    <source>
        <dbReference type="Proteomes" id="UP000502259"/>
    </source>
</evidence>
<feature type="domain" description="Glycosyltransferase 2-like" evidence="1">
    <location>
        <begin position="797"/>
        <end position="905"/>
    </location>
</feature>
<dbReference type="Pfam" id="PF05045">
    <property type="entry name" value="RgpF"/>
    <property type="match status" value="1"/>
</dbReference>
<dbReference type="Gene3D" id="3.90.550.10">
    <property type="entry name" value="Spore Coat Polysaccharide Biosynthesis Protein SpsA, Chain A"/>
    <property type="match status" value="2"/>
</dbReference>
<dbReference type="RefSeq" id="WP_172421210.1">
    <property type="nucleotide sequence ID" value="NZ_AP022843.1"/>
</dbReference>
<dbReference type="PANTHER" id="PTHR43685:SF2">
    <property type="entry name" value="GLYCOSYLTRANSFERASE 2-LIKE DOMAIN-CONTAINING PROTEIN"/>
    <property type="match status" value="1"/>
</dbReference>
<protein>
    <recommendedName>
        <fullName evidence="1">Glycosyltransferase 2-like domain-containing protein</fullName>
    </recommendedName>
</protein>
<dbReference type="EMBL" id="AP022843">
    <property type="protein sequence ID" value="BCB08478.1"/>
    <property type="molecule type" value="Genomic_DNA"/>
</dbReference>